<dbReference type="HOGENOM" id="CLU_2488207_0_0_1"/>
<dbReference type="AlphaFoldDB" id="M4BM97"/>
<accession>M4BM97</accession>
<keyword evidence="3" id="KW-1185">Reference proteome</keyword>
<proteinExistence type="predicted"/>
<organism evidence="2 3">
    <name type="scientific">Hyaloperonospora arabidopsidis (strain Emoy2)</name>
    <name type="common">Downy mildew agent</name>
    <name type="synonym">Peronospora arabidopsidis</name>
    <dbReference type="NCBI Taxonomy" id="559515"/>
    <lineage>
        <taxon>Eukaryota</taxon>
        <taxon>Sar</taxon>
        <taxon>Stramenopiles</taxon>
        <taxon>Oomycota</taxon>
        <taxon>Peronosporomycetes</taxon>
        <taxon>Peronosporales</taxon>
        <taxon>Peronosporaceae</taxon>
        <taxon>Hyaloperonospora</taxon>
    </lineage>
</organism>
<dbReference type="EMBL" id="JH598412">
    <property type="status" value="NOT_ANNOTATED_CDS"/>
    <property type="molecule type" value="Genomic_DNA"/>
</dbReference>
<dbReference type="InParanoid" id="M4BM97"/>
<dbReference type="EnsemblProtists" id="HpaT807534">
    <property type="protein sequence ID" value="HpaP807534"/>
    <property type="gene ID" value="HpaG807534"/>
</dbReference>
<reference evidence="2" key="2">
    <citation type="submission" date="2015-06" db="UniProtKB">
        <authorList>
            <consortium name="EnsemblProtists"/>
        </authorList>
    </citation>
    <scope>IDENTIFICATION</scope>
    <source>
        <strain evidence="2">Emoy2</strain>
    </source>
</reference>
<evidence type="ECO:0000313" key="3">
    <source>
        <dbReference type="Proteomes" id="UP000011713"/>
    </source>
</evidence>
<evidence type="ECO:0000256" key="1">
    <source>
        <dbReference type="SAM" id="MobiDB-lite"/>
    </source>
</evidence>
<feature type="region of interest" description="Disordered" evidence="1">
    <location>
        <begin position="68"/>
        <end position="87"/>
    </location>
</feature>
<dbReference type="VEuPathDB" id="FungiDB:HpaG807534"/>
<dbReference type="Proteomes" id="UP000011713">
    <property type="component" value="Unassembled WGS sequence"/>
</dbReference>
<name>M4BM97_HYAAE</name>
<reference evidence="3" key="1">
    <citation type="journal article" date="2010" name="Science">
        <title>Signatures of adaptation to obligate biotrophy in the Hyaloperonospora arabidopsidis genome.</title>
        <authorList>
            <person name="Baxter L."/>
            <person name="Tripathy S."/>
            <person name="Ishaque N."/>
            <person name="Boot N."/>
            <person name="Cabral A."/>
            <person name="Kemen E."/>
            <person name="Thines M."/>
            <person name="Ah-Fong A."/>
            <person name="Anderson R."/>
            <person name="Badejoko W."/>
            <person name="Bittner-Eddy P."/>
            <person name="Boore J.L."/>
            <person name="Chibucos M.C."/>
            <person name="Coates M."/>
            <person name="Dehal P."/>
            <person name="Delehaunty K."/>
            <person name="Dong S."/>
            <person name="Downton P."/>
            <person name="Dumas B."/>
            <person name="Fabro G."/>
            <person name="Fronick C."/>
            <person name="Fuerstenberg S.I."/>
            <person name="Fulton L."/>
            <person name="Gaulin E."/>
            <person name="Govers F."/>
            <person name="Hughes L."/>
            <person name="Humphray S."/>
            <person name="Jiang R.H."/>
            <person name="Judelson H."/>
            <person name="Kamoun S."/>
            <person name="Kyung K."/>
            <person name="Meijer H."/>
            <person name="Minx P."/>
            <person name="Morris P."/>
            <person name="Nelson J."/>
            <person name="Phuntumart V."/>
            <person name="Qutob D."/>
            <person name="Rehmany A."/>
            <person name="Rougon-Cardoso A."/>
            <person name="Ryden P."/>
            <person name="Torto-Alalibo T."/>
            <person name="Studholme D."/>
            <person name="Wang Y."/>
            <person name="Win J."/>
            <person name="Wood J."/>
            <person name="Clifton S.W."/>
            <person name="Rogers J."/>
            <person name="Van den Ackerveken G."/>
            <person name="Jones J.D."/>
            <person name="McDowell J.M."/>
            <person name="Beynon J."/>
            <person name="Tyler B.M."/>
        </authorList>
    </citation>
    <scope>NUCLEOTIDE SEQUENCE [LARGE SCALE GENOMIC DNA]</scope>
    <source>
        <strain evidence="3">Emoy2</strain>
    </source>
</reference>
<sequence length="87" mass="9927">MTEEAAPDEFDFNAKFVERRKYRHITRHNGQQVEMISLSLQQAIQQIHGADNCVGNTDILSFLRYTVASPPEPDQGSTEFLRESVES</sequence>
<protein>
    <submittedName>
        <fullName evidence="2">Uncharacterized protein</fullName>
    </submittedName>
</protein>
<evidence type="ECO:0000313" key="2">
    <source>
        <dbReference type="EnsemblProtists" id="HpaP807534"/>
    </source>
</evidence>